<evidence type="ECO:0000313" key="2">
    <source>
        <dbReference type="EMBL" id="PIP75547.1"/>
    </source>
</evidence>
<evidence type="ECO:0000256" key="1">
    <source>
        <dbReference type="SAM" id="Phobius"/>
    </source>
</evidence>
<sequence>MKLAINKKIFVGAIIIFLLFAYCLLFIDSVKAQSFGELSDSLANLAGRVKDTKGGTIKKADLPTIVGGILYGVLGFLGVLCLVIIIYAGIKWTMAGGNQETVASARKTIQYAIIGVIVILGAYAISIYVVEQVLVVTEPTITPPMQKEFEECSVNGDCSKDYICNEKKLCEPNWYVGGMGCCVYIDNLVTVEGVMSEYVCSTKEQGSWHEGVACD</sequence>
<keyword evidence="1" id="KW-0472">Membrane</keyword>
<protein>
    <submittedName>
        <fullName evidence="2">Uncharacterized protein</fullName>
    </submittedName>
</protein>
<reference evidence="2 3" key="1">
    <citation type="submission" date="2017-09" db="EMBL/GenBank/DDBJ databases">
        <title>Depth-based differentiation of microbial function through sediment-hosted aquifers and enrichment of novel symbionts in the deep terrestrial subsurface.</title>
        <authorList>
            <person name="Probst A.J."/>
            <person name="Ladd B."/>
            <person name="Jarett J.K."/>
            <person name="Geller-Mcgrath D.E."/>
            <person name="Sieber C.M."/>
            <person name="Emerson J.B."/>
            <person name="Anantharaman K."/>
            <person name="Thomas B.C."/>
            <person name="Malmstrom R."/>
            <person name="Stieglmeier M."/>
            <person name="Klingl A."/>
            <person name="Woyke T."/>
            <person name="Ryan C.M."/>
            <person name="Banfield J.F."/>
        </authorList>
    </citation>
    <scope>NUCLEOTIDE SEQUENCE [LARGE SCALE GENOMIC DNA]</scope>
    <source>
        <strain evidence="2">CG22_combo_CG10-13_8_21_14_all_39_9</strain>
    </source>
</reference>
<proteinExistence type="predicted"/>
<name>A0A2H0D047_9BACT</name>
<dbReference type="Pfam" id="PF18895">
    <property type="entry name" value="T4SS_pilin"/>
    <property type="match status" value="1"/>
</dbReference>
<dbReference type="EMBL" id="PCTN01000138">
    <property type="protein sequence ID" value="PIP75547.1"/>
    <property type="molecule type" value="Genomic_DNA"/>
</dbReference>
<dbReference type="Proteomes" id="UP000230159">
    <property type="component" value="Unassembled WGS sequence"/>
</dbReference>
<keyword evidence="1" id="KW-1133">Transmembrane helix</keyword>
<feature type="transmembrane region" description="Helical" evidence="1">
    <location>
        <begin position="69"/>
        <end position="90"/>
    </location>
</feature>
<evidence type="ECO:0000313" key="3">
    <source>
        <dbReference type="Proteomes" id="UP000230159"/>
    </source>
</evidence>
<dbReference type="AlphaFoldDB" id="A0A2H0D047"/>
<keyword evidence="1" id="KW-0812">Transmembrane</keyword>
<accession>A0A2H0D047</accession>
<feature type="transmembrane region" description="Helical" evidence="1">
    <location>
        <begin position="111"/>
        <end position="130"/>
    </location>
</feature>
<dbReference type="InterPro" id="IPR043993">
    <property type="entry name" value="T4SS_pilin"/>
</dbReference>
<comment type="caution">
    <text evidence="2">The sequence shown here is derived from an EMBL/GenBank/DDBJ whole genome shotgun (WGS) entry which is preliminary data.</text>
</comment>
<organism evidence="2 3">
    <name type="scientific">Candidatus Kuenenbacteria bacterium CG22_combo_CG10-13_8_21_14_all_39_9</name>
    <dbReference type="NCBI Taxonomy" id="1974621"/>
    <lineage>
        <taxon>Bacteria</taxon>
        <taxon>Candidatus Kueneniibacteriota</taxon>
    </lineage>
</organism>
<gene>
    <name evidence="2" type="ORF">COW86_03140</name>
</gene>